<name>B4VPA0_9CYAN</name>
<gene>
    <name evidence="1" type="ORF">MC7420_5688</name>
</gene>
<evidence type="ECO:0000313" key="2">
    <source>
        <dbReference type="Proteomes" id="UP000003835"/>
    </source>
</evidence>
<protein>
    <submittedName>
        <fullName evidence="1">Uncharacterized protein</fullName>
    </submittedName>
</protein>
<dbReference type="AlphaFoldDB" id="B4VPA0"/>
<accession>B4VPA0</accession>
<keyword evidence="2" id="KW-1185">Reference proteome</keyword>
<organism evidence="1 2">
    <name type="scientific">Coleofasciculus chthonoplastes PCC 7420</name>
    <dbReference type="NCBI Taxonomy" id="118168"/>
    <lineage>
        <taxon>Bacteria</taxon>
        <taxon>Bacillati</taxon>
        <taxon>Cyanobacteriota</taxon>
        <taxon>Cyanophyceae</taxon>
        <taxon>Coleofasciculales</taxon>
        <taxon>Coleofasciculaceae</taxon>
        <taxon>Coleofasciculus</taxon>
    </lineage>
</organism>
<reference evidence="1 2" key="1">
    <citation type="submission" date="2008-07" db="EMBL/GenBank/DDBJ databases">
        <authorList>
            <person name="Tandeau de Marsac N."/>
            <person name="Ferriera S."/>
            <person name="Johnson J."/>
            <person name="Kravitz S."/>
            <person name="Beeson K."/>
            <person name="Sutton G."/>
            <person name="Rogers Y.-H."/>
            <person name="Friedman R."/>
            <person name="Frazier M."/>
            <person name="Venter J.C."/>
        </authorList>
    </citation>
    <scope>NUCLEOTIDE SEQUENCE [LARGE SCALE GENOMIC DNA]</scope>
    <source>
        <strain evidence="1 2">PCC 7420</strain>
    </source>
</reference>
<proteinExistence type="predicted"/>
<dbReference type="Proteomes" id="UP000003835">
    <property type="component" value="Unassembled WGS sequence"/>
</dbReference>
<dbReference type="EMBL" id="DS989847">
    <property type="protein sequence ID" value="EDX76254.1"/>
    <property type="molecule type" value="Genomic_DNA"/>
</dbReference>
<sequence>MLIVHGSLLMGNLLPHLPHLPHLRLRSPAPLLPVVTFVTH</sequence>
<evidence type="ECO:0000313" key="1">
    <source>
        <dbReference type="EMBL" id="EDX76254.1"/>
    </source>
</evidence>
<dbReference type="HOGENOM" id="CLU_3287971_0_0_3"/>